<evidence type="ECO:0000256" key="1">
    <source>
        <dbReference type="SAM" id="MobiDB-lite"/>
    </source>
</evidence>
<dbReference type="OrthoDB" id="9795467at2"/>
<reference evidence="3" key="1">
    <citation type="submission" date="2010-11" db="EMBL/GenBank/DDBJ databases">
        <title>The complete genome of Mahella australiensis DSM 15567.</title>
        <authorList>
            <consortium name="US DOE Joint Genome Institute (JGI-PGF)"/>
            <person name="Lucas S."/>
            <person name="Copeland A."/>
            <person name="Lapidus A."/>
            <person name="Bruce D."/>
            <person name="Goodwin L."/>
            <person name="Pitluck S."/>
            <person name="Kyrpides N."/>
            <person name="Mavromatis K."/>
            <person name="Pagani I."/>
            <person name="Ivanova N."/>
            <person name="Teshima H."/>
            <person name="Brettin T."/>
            <person name="Detter J.C."/>
            <person name="Han C."/>
            <person name="Tapia R."/>
            <person name="Land M."/>
            <person name="Hauser L."/>
            <person name="Markowitz V."/>
            <person name="Cheng J.-F."/>
            <person name="Hugenholtz P."/>
            <person name="Woyke T."/>
            <person name="Wu D."/>
            <person name="Spring S."/>
            <person name="Pukall R."/>
            <person name="Steenblock K."/>
            <person name="Schneider S."/>
            <person name="Klenk H.-P."/>
            <person name="Eisen J.A."/>
        </authorList>
    </citation>
    <scope>NUCLEOTIDE SEQUENCE [LARGE SCALE GENOMIC DNA]</scope>
    <source>
        <strain evidence="3">DSM 15567 / CIP 107919 / 50-1 BON</strain>
    </source>
</reference>
<accession>F4A326</accession>
<dbReference type="Pfam" id="PF01547">
    <property type="entry name" value="SBP_bac_1"/>
    <property type="match status" value="1"/>
</dbReference>
<dbReference type="PROSITE" id="PS51257">
    <property type="entry name" value="PROKAR_LIPOPROTEIN"/>
    <property type="match status" value="1"/>
</dbReference>
<dbReference type="STRING" id="697281.Mahau_0017"/>
<name>F4A326_MAHA5</name>
<dbReference type="Gene3D" id="3.40.190.10">
    <property type="entry name" value="Periplasmic binding protein-like II"/>
    <property type="match status" value="2"/>
</dbReference>
<proteinExistence type="predicted"/>
<dbReference type="EMBL" id="CP002360">
    <property type="protein sequence ID" value="AEE95241.1"/>
    <property type="molecule type" value="Genomic_DNA"/>
</dbReference>
<dbReference type="InterPro" id="IPR050490">
    <property type="entry name" value="Bact_solute-bd_prot1"/>
</dbReference>
<dbReference type="eggNOG" id="COG1653">
    <property type="taxonomic scope" value="Bacteria"/>
</dbReference>
<reference evidence="2 3" key="2">
    <citation type="journal article" date="2011" name="Stand. Genomic Sci.">
        <title>Complete genome sequence of Mahella australiensis type strain (50-1 BON).</title>
        <authorList>
            <person name="Sikorski J."/>
            <person name="Teshima H."/>
            <person name="Nolan M."/>
            <person name="Lucas S."/>
            <person name="Hammon N."/>
            <person name="Deshpande S."/>
            <person name="Cheng J.F."/>
            <person name="Pitluck S."/>
            <person name="Liolios K."/>
            <person name="Pagani I."/>
            <person name="Ivanova N."/>
            <person name="Huntemann M."/>
            <person name="Mavromatis K."/>
            <person name="Ovchinikova G."/>
            <person name="Pati A."/>
            <person name="Tapia R."/>
            <person name="Han C."/>
            <person name="Goodwin L."/>
            <person name="Chen A."/>
            <person name="Palaniappan K."/>
            <person name="Land M."/>
            <person name="Hauser L."/>
            <person name="Ngatchou-Djao O.D."/>
            <person name="Rohde M."/>
            <person name="Pukall R."/>
            <person name="Spring S."/>
            <person name="Abt B."/>
            <person name="Goker M."/>
            <person name="Detter J.C."/>
            <person name="Woyke T."/>
            <person name="Bristow J."/>
            <person name="Markowitz V."/>
            <person name="Hugenholtz P."/>
            <person name="Eisen J.A."/>
            <person name="Kyrpides N.C."/>
            <person name="Klenk H.P."/>
            <person name="Lapidus A."/>
        </authorList>
    </citation>
    <scope>NUCLEOTIDE SEQUENCE [LARGE SCALE GENOMIC DNA]</scope>
    <source>
        <strain evidence="3">DSM 15567 / CIP 107919 / 50-1 BON</strain>
    </source>
</reference>
<dbReference type="InterPro" id="IPR006059">
    <property type="entry name" value="SBP"/>
</dbReference>
<keyword evidence="3" id="KW-1185">Reference proteome</keyword>
<organism evidence="2 3">
    <name type="scientific">Mahella australiensis (strain DSM 15567 / CIP 107919 / 50-1 BON)</name>
    <dbReference type="NCBI Taxonomy" id="697281"/>
    <lineage>
        <taxon>Bacteria</taxon>
        <taxon>Bacillati</taxon>
        <taxon>Bacillota</taxon>
        <taxon>Clostridia</taxon>
        <taxon>Thermoanaerobacterales</taxon>
        <taxon>Thermoanaerobacterales Family IV. Incertae Sedis</taxon>
        <taxon>Mahella</taxon>
    </lineage>
</organism>
<evidence type="ECO:0000313" key="2">
    <source>
        <dbReference type="EMBL" id="AEE95241.1"/>
    </source>
</evidence>
<dbReference type="PANTHER" id="PTHR43649">
    <property type="entry name" value="ARABINOSE-BINDING PROTEIN-RELATED"/>
    <property type="match status" value="1"/>
</dbReference>
<dbReference type="AlphaFoldDB" id="F4A326"/>
<dbReference type="RefSeq" id="WP_013779675.1">
    <property type="nucleotide sequence ID" value="NC_015520.1"/>
</dbReference>
<dbReference type="Proteomes" id="UP000008457">
    <property type="component" value="Chromosome"/>
</dbReference>
<protein>
    <submittedName>
        <fullName evidence="2">Extracellular solute-binding protein family 1</fullName>
    </submittedName>
</protein>
<gene>
    <name evidence="2" type="ordered locus">Mahau_0017</name>
</gene>
<dbReference type="SUPFAM" id="SSF53850">
    <property type="entry name" value="Periplasmic binding protein-like II"/>
    <property type="match status" value="1"/>
</dbReference>
<dbReference type="CDD" id="cd14748">
    <property type="entry name" value="PBP2_UgpB"/>
    <property type="match status" value="1"/>
</dbReference>
<sequence length="480" mass="52531">MRRIIVVLLIGLMLISLVGCGGTSSTGESNKSSGANNASNNSKQPTSGEKVKVVIWGLNPLAIGSGNKEMIDGFHKSHPNIQLDPQTTPGTGGYATQDVTKLLAAIAGGTPPDITTLDRFTAAQFAARNALSPLDEYIETSGLDLSQFYEYAVSEITFDNKIWAMPNGIDDRLFYWNKDMFKKAGLDPETPPDTWDELLDYSKKLTVTDAKGNFKQIGFIPNYGNSWLYLYGFQNGAKFLSDDGRTALLNAPEVVEALEFMVKGYDILGGAKKVNAYSSTFQAEAGDPFITGQVAMKIDGNWVLNNIARFGPDTNFGTALPPTPTGENKITWSGGWSWAMPKGAKHPEEAFEVMKYMVTDGAKIQEDGIRAYNEKQGRPYVPGLWAYKPINEQLVNENVNKLNEVNSNLGSAFKLAVDAMAVSKARPVSPVGEVLWTEHSRAIDKAIYHEMTPKEALDAGNKVVQAELDKFWAEYDASHK</sequence>
<feature type="compositionally biased region" description="Low complexity" evidence="1">
    <location>
        <begin position="29"/>
        <end position="43"/>
    </location>
</feature>
<evidence type="ECO:0000313" key="3">
    <source>
        <dbReference type="Proteomes" id="UP000008457"/>
    </source>
</evidence>
<feature type="region of interest" description="Disordered" evidence="1">
    <location>
        <begin position="25"/>
        <end position="46"/>
    </location>
</feature>
<dbReference type="PANTHER" id="PTHR43649:SF12">
    <property type="entry name" value="DIACETYLCHITOBIOSE BINDING PROTEIN DASA"/>
    <property type="match status" value="1"/>
</dbReference>
<dbReference type="KEGG" id="mas:Mahau_0017"/>
<dbReference type="HOGENOM" id="CLU_031285_10_0_9"/>